<reference evidence="5 6" key="1">
    <citation type="journal article" date="2017" name="Mol. Ecol.">
        <title>Comparative and population genomic landscape of Phellinus noxius: A hypervariable fungus causing root rot in trees.</title>
        <authorList>
            <person name="Chung C.L."/>
            <person name="Lee T.J."/>
            <person name="Akiba M."/>
            <person name="Lee H.H."/>
            <person name="Kuo T.H."/>
            <person name="Liu D."/>
            <person name="Ke H.M."/>
            <person name="Yokoi T."/>
            <person name="Roa M.B."/>
            <person name="Lu M.J."/>
            <person name="Chang Y.Y."/>
            <person name="Ann P.J."/>
            <person name="Tsai J.N."/>
            <person name="Chen C.Y."/>
            <person name="Tzean S.S."/>
            <person name="Ota Y."/>
            <person name="Hattori T."/>
            <person name="Sahashi N."/>
            <person name="Liou R.F."/>
            <person name="Kikuchi T."/>
            <person name="Tsai I.J."/>
        </authorList>
    </citation>
    <scope>NUCLEOTIDE SEQUENCE [LARGE SCALE GENOMIC DNA]</scope>
    <source>
        <strain evidence="5 6">FFPRI411160</strain>
    </source>
</reference>
<dbReference type="InterPro" id="IPR050140">
    <property type="entry name" value="SRY-related_HMG-box_TF-like"/>
</dbReference>
<keyword evidence="6" id="KW-1185">Reference proteome</keyword>
<dbReference type="Proteomes" id="UP000217199">
    <property type="component" value="Unassembled WGS sequence"/>
</dbReference>
<evidence type="ECO:0000259" key="4">
    <source>
        <dbReference type="PROSITE" id="PS50118"/>
    </source>
</evidence>
<dbReference type="InterPro" id="IPR009071">
    <property type="entry name" value="HMG_box_dom"/>
</dbReference>
<dbReference type="GO" id="GO:0000978">
    <property type="term" value="F:RNA polymerase II cis-regulatory region sequence-specific DNA binding"/>
    <property type="evidence" value="ECO:0007669"/>
    <property type="project" value="TreeGrafter"/>
</dbReference>
<dbReference type="SUPFAM" id="SSF47095">
    <property type="entry name" value="HMG-box"/>
    <property type="match status" value="1"/>
</dbReference>
<gene>
    <name evidence="5" type="ORF">PNOK_0746100</name>
</gene>
<proteinExistence type="predicted"/>
<organism evidence="5 6">
    <name type="scientific">Pyrrhoderma noxium</name>
    <dbReference type="NCBI Taxonomy" id="2282107"/>
    <lineage>
        <taxon>Eukaryota</taxon>
        <taxon>Fungi</taxon>
        <taxon>Dikarya</taxon>
        <taxon>Basidiomycota</taxon>
        <taxon>Agaricomycotina</taxon>
        <taxon>Agaricomycetes</taxon>
        <taxon>Hymenochaetales</taxon>
        <taxon>Hymenochaetaceae</taxon>
        <taxon>Pyrrhoderma</taxon>
    </lineage>
</organism>
<name>A0A286UCW9_9AGAM</name>
<feature type="domain" description="HMG box" evidence="4">
    <location>
        <begin position="43"/>
        <end position="76"/>
    </location>
</feature>
<dbReference type="PANTHER" id="PTHR10270">
    <property type="entry name" value="SOX TRANSCRIPTION FACTOR"/>
    <property type="match status" value="1"/>
</dbReference>
<keyword evidence="1 3" id="KW-0238">DNA-binding</keyword>
<evidence type="ECO:0000256" key="2">
    <source>
        <dbReference type="ARBA" id="ARBA00023163"/>
    </source>
</evidence>
<evidence type="ECO:0000256" key="3">
    <source>
        <dbReference type="PROSITE-ProRule" id="PRU00267"/>
    </source>
</evidence>
<dbReference type="Gene3D" id="1.10.30.10">
    <property type="entry name" value="High mobility group box domain"/>
    <property type="match status" value="1"/>
</dbReference>
<dbReference type="STRING" id="2282107.A0A286UCW9"/>
<keyword evidence="3" id="KW-0539">Nucleus</keyword>
<dbReference type="EMBL" id="NBII01000007">
    <property type="protein sequence ID" value="PAV17397.1"/>
    <property type="molecule type" value="Genomic_DNA"/>
</dbReference>
<dbReference type="OrthoDB" id="6247875at2759"/>
<dbReference type="PROSITE" id="PS50118">
    <property type="entry name" value="HMG_BOX_2"/>
    <property type="match status" value="1"/>
</dbReference>
<sequence length="236" mass="26961">MPRITSLELRQKLFPYARLADKAGDVRLPNVLDEGDRMPDLASEAWKQLTEQEKEPWREKARIVKAEHKAKYPDYRFRPIRRKKRKTKGSVIKKRDVEKDGEDPLRDAVHSIVQDAVPSTVPITVQGTVRNEVQGTNEPPIQGQFNRVIQYAPVYLPNDLYQYQVAQNLALIGGQMGMGIPPFIPLPTLPRWPGILHSELLQTNQLTSDPGLAPSWAITGLQYPRFDNVEDLPYFK</sequence>
<dbReference type="AlphaFoldDB" id="A0A286UCW9"/>
<dbReference type="InParanoid" id="A0A286UCW9"/>
<keyword evidence="2" id="KW-0804">Transcription</keyword>
<dbReference type="InterPro" id="IPR036910">
    <property type="entry name" value="HMG_box_dom_sf"/>
</dbReference>
<dbReference type="PANTHER" id="PTHR10270:SF161">
    <property type="entry name" value="SEX-DETERMINING REGION Y PROTEIN"/>
    <property type="match status" value="1"/>
</dbReference>
<comment type="caution">
    <text evidence="5">The sequence shown here is derived from an EMBL/GenBank/DDBJ whole genome shotgun (WGS) entry which is preliminary data.</text>
</comment>
<evidence type="ECO:0000313" key="6">
    <source>
        <dbReference type="Proteomes" id="UP000217199"/>
    </source>
</evidence>
<feature type="DNA-binding region" description="HMG box" evidence="3">
    <location>
        <begin position="43"/>
        <end position="76"/>
    </location>
</feature>
<dbReference type="GO" id="GO:0030154">
    <property type="term" value="P:cell differentiation"/>
    <property type="evidence" value="ECO:0007669"/>
    <property type="project" value="TreeGrafter"/>
</dbReference>
<accession>A0A286UCW9</accession>
<protein>
    <submittedName>
        <fullName evidence="5">Sry-box containing 7</fullName>
    </submittedName>
</protein>
<dbReference type="Pfam" id="PF09011">
    <property type="entry name" value="HMG_box_2"/>
    <property type="match status" value="1"/>
</dbReference>
<evidence type="ECO:0000256" key="1">
    <source>
        <dbReference type="ARBA" id="ARBA00023125"/>
    </source>
</evidence>
<evidence type="ECO:0000313" key="5">
    <source>
        <dbReference type="EMBL" id="PAV17397.1"/>
    </source>
</evidence>
<dbReference type="GO" id="GO:0001228">
    <property type="term" value="F:DNA-binding transcription activator activity, RNA polymerase II-specific"/>
    <property type="evidence" value="ECO:0007669"/>
    <property type="project" value="TreeGrafter"/>
</dbReference>
<dbReference type="GO" id="GO:0005634">
    <property type="term" value="C:nucleus"/>
    <property type="evidence" value="ECO:0007669"/>
    <property type="project" value="UniProtKB-UniRule"/>
</dbReference>